<dbReference type="InterPro" id="IPR054384">
    <property type="entry name" value="SecDF_P1_head"/>
</dbReference>
<evidence type="ECO:0000313" key="14">
    <source>
        <dbReference type="EMBL" id="MZR30841.1"/>
    </source>
</evidence>
<keyword evidence="8 10" id="KW-0811">Translocation</keyword>
<keyword evidence="9 10" id="KW-0472">Membrane</keyword>
<dbReference type="Pfam" id="PF22599">
    <property type="entry name" value="SecDF_P1_head"/>
    <property type="match status" value="1"/>
</dbReference>
<dbReference type="AlphaFoldDB" id="A0A6L8W6V9"/>
<dbReference type="Pfam" id="PF21760">
    <property type="entry name" value="SecD_1st"/>
    <property type="match status" value="1"/>
</dbReference>
<name>A0A6L8W6V9_9PROT</name>
<evidence type="ECO:0000256" key="5">
    <source>
        <dbReference type="ARBA" id="ARBA00022692"/>
    </source>
</evidence>
<dbReference type="GO" id="GO:0015450">
    <property type="term" value="F:protein-transporting ATPase activity"/>
    <property type="evidence" value="ECO:0007669"/>
    <property type="project" value="InterPro"/>
</dbReference>
<evidence type="ECO:0000313" key="15">
    <source>
        <dbReference type="Proteomes" id="UP000476030"/>
    </source>
</evidence>
<organism evidence="14 15">
    <name type="scientific">Sneathiella litorea</name>
    <dbReference type="NCBI Taxonomy" id="2606216"/>
    <lineage>
        <taxon>Bacteria</taxon>
        <taxon>Pseudomonadati</taxon>
        <taxon>Pseudomonadota</taxon>
        <taxon>Alphaproteobacteria</taxon>
        <taxon>Sneathiellales</taxon>
        <taxon>Sneathiellaceae</taxon>
        <taxon>Sneathiella</taxon>
    </lineage>
</organism>
<evidence type="ECO:0000256" key="9">
    <source>
        <dbReference type="ARBA" id="ARBA00023136"/>
    </source>
</evidence>
<dbReference type="NCBIfam" id="TIGR00916">
    <property type="entry name" value="2A0604s01"/>
    <property type="match status" value="1"/>
</dbReference>
<dbReference type="InterPro" id="IPR022813">
    <property type="entry name" value="SecD/SecF_arch_bac"/>
</dbReference>
<keyword evidence="6 10" id="KW-0653">Protein transport</keyword>
<gene>
    <name evidence="10 14" type="primary">secD</name>
    <name evidence="14" type="ORF">GQE98_09365</name>
</gene>
<keyword evidence="3 10" id="KW-1003">Cell membrane</keyword>
<feature type="transmembrane region" description="Helical" evidence="10">
    <location>
        <begin position="362"/>
        <end position="382"/>
    </location>
</feature>
<dbReference type="Pfam" id="PF02355">
    <property type="entry name" value="SecD_SecF_C"/>
    <property type="match status" value="1"/>
</dbReference>
<evidence type="ECO:0000256" key="4">
    <source>
        <dbReference type="ARBA" id="ARBA00022519"/>
    </source>
</evidence>
<feature type="domain" description="Protein export membrane protein SecD/SecF C-terminal" evidence="11">
    <location>
        <begin position="347"/>
        <end position="516"/>
    </location>
</feature>
<dbReference type="FunFam" id="3.30.1360.200:FF:000002">
    <property type="entry name" value="Preprotein translocase subunit SecD"/>
    <property type="match status" value="1"/>
</dbReference>
<evidence type="ECO:0000256" key="1">
    <source>
        <dbReference type="ARBA" id="ARBA00004651"/>
    </source>
</evidence>
<evidence type="ECO:0000256" key="3">
    <source>
        <dbReference type="ARBA" id="ARBA00022475"/>
    </source>
</evidence>
<dbReference type="HAMAP" id="MF_01463_B">
    <property type="entry name" value="SecD_B"/>
    <property type="match status" value="1"/>
</dbReference>
<dbReference type="SUPFAM" id="SSF82866">
    <property type="entry name" value="Multidrug efflux transporter AcrB transmembrane domain"/>
    <property type="match status" value="1"/>
</dbReference>
<comment type="similarity">
    <text evidence="10">Belongs to the SecD/SecF family. SecD subfamily.</text>
</comment>
<keyword evidence="4" id="KW-0997">Cell inner membrane</keyword>
<evidence type="ECO:0000259" key="11">
    <source>
        <dbReference type="Pfam" id="PF02355"/>
    </source>
</evidence>
<dbReference type="EMBL" id="WTUW01000002">
    <property type="protein sequence ID" value="MZR30841.1"/>
    <property type="molecule type" value="Genomic_DNA"/>
</dbReference>
<evidence type="ECO:0000256" key="10">
    <source>
        <dbReference type="HAMAP-Rule" id="MF_01463"/>
    </source>
</evidence>
<feature type="domain" description="SecDF P1 head subdomain" evidence="13">
    <location>
        <begin position="238"/>
        <end position="343"/>
    </location>
</feature>
<comment type="subcellular location">
    <subcellularLocation>
        <location evidence="1 10">Cell membrane</location>
        <topology evidence="1 10">Multi-pass membrane protein</topology>
    </subcellularLocation>
</comment>
<evidence type="ECO:0000256" key="6">
    <source>
        <dbReference type="ARBA" id="ARBA00022927"/>
    </source>
</evidence>
<dbReference type="PANTHER" id="PTHR30081">
    <property type="entry name" value="PROTEIN-EXPORT MEMBRANE PROTEIN SEC"/>
    <property type="match status" value="1"/>
</dbReference>
<sequence>MNRFPTWKIIVVAIVCAFGILYTLPNFVSKSTLSGLPDWLPTKQVNLGLDLQGGSHLLLQVDAGTVKTKMMDSLVDGVRDSLRQQGDNIGYRNLSHDGAVVSFTLRDPADEATARERLSDLSNIMANGQRDVVIASDDGRVTLTPSEAAITTRLSAAVDQSIEIVRRRVDETGVNEPTIQRQGSDRILVQLPGIDDPDRIKRLLGETAQLTFHLVDLTADVGAAGRVPPGSKRLPGIEEDGRTYIIKSRIMVSGENLEDAQATFQQGQPVVSIRFDGLGAKQFGQATTENVGKPFAIVLDNKVVSAPRINEPILGGSAVISGGFNVAGAQDLALLLRAGALPAPLDILEERSVGPDLGADSIAAGEIAGIIGIIAVAVYMIVSYGLFGIFANVALAMNIFLIMAVLSVLGATLTLPGIAGIVLTIGMAVDANVLIFERIREEIRVGKTPLNAVNSGFARAFTTIIDANVTTGIAAIILFVMGSGPVKGFAVTLLIGIISSMFTAIMLSRMLISFWMQRKRPKTLEI</sequence>
<dbReference type="InterPro" id="IPR048634">
    <property type="entry name" value="SecD_SecF_C"/>
</dbReference>
<dbReference type="Gene3D" id="3.30.70.3400">
    <property type="match status" value="2"/>
</dbReference>
<evidence type="ECO:0000256" key="2">
    <source>
        <dbReference type="ARBA" id="ARBA00022448"/>
    </source>
</evidence>
<keyword evidence="15" id="KW-1185">Reference proteome</keyword>
<evidence type="ECO:0000256" key="8">
    <source>
        <dbReference type="ARBA" id="ARBA00023010"/>
    </source>
</evidence>
<feature type="domain" description="Protein translocase subunit SecDF P1" evidence="12">
    <location>
        <begin position="158"/>
        <end position="216"/>
    </location>
</feature>
<protein>
    <recommendedName>
        <fullName evidence="10">Protein translocase subunit SecD</fullName>
    </recommendedName>
</protein>
<evidence type="ECO:0000259" key="13">
    <source>
        <dbReference type="Pfam" id="PF22599"/>
    </source>
</evidence>
<proteinExistence type="inferred from homology"/>
<feature type="transmembrane region" description="Helical" evidence="10">
    <location>
        <begin position="389"/>
        <end position="411"/>
    </location>
</feature>
<comment type="function">
    <text evidence="10">Part of the Sec protein translocase complex. Interacts with the SecYEG preprotein conducting channel. SecDF uses the proton motive force (PMF) to complete protein translocation after the ATP-dependent function of SecA.</text>
</comment>
<dbReference type="Proteomes" id="UP000476030">
    <property type="component" value="Unassembled WGS sequence"/>
</dbReference>
<evidence type="ECO:0000259" key="12">
    <source>
        <dbReference type="Pfam" id="PF21760"/>
    </source>
</evidence>
<dbReference type="GO" id="GO:0043952">
    <property type="term" value="P:protein transport by the Sec complex"/>
    <property type="evidence" value="ECO:0007669"/>
    <property type="project" value="UniProtKB-UniRule"/>
</dbReference>
<dbReference type="PANTHER" id="PTHR30081:SF1">
    <property type="entry name" value="PROTEIN TRANSLOCASE SUBUNIT SECD"/>
    <property type="match status" value="1"/>
</dbReference>
<dbReference type="InterPro" id="IPR055344">
    <property type="entry name" value="SecD_SecF_C_bact"/>
</dbReference>
<keyword evidence="5 10" id="KW-0812">Transmembrane</keyword>
<dbReference type="GO" id="GO:0006605">
    <property type="term" value="P:protein targeting"/>
    <property type="evidence" value="ECO:0007669"/>
    <property type="project" value="UniProtKB-UniRule"/>
</dbReference>
<evidence type="ECO:0000256" key="7">
    <source>
        <dbReference type="ARBA" id="ARBA00022989"/>
    </source>
</evidence>
<dbReference type="InterPro" id="IPR048631">
    <property type="entry name" value="SecD_1st"/>
</dbReference>
<dbReference type="GO" id="GO:0005886">
    <property type="term" value="C:plasma membrane"/>
    <property type="evidence" value="ECO:0007669"/>
    <property type="project" value="UniProtKB-SubCell"/>
</dbReference>
<dbReference type="InterPro" id="IPR022646">
    <property type="entry name" value="SecD/SecF_CS"/>
</dbReference>
<dbReference type="RefSeq" id="WP_161315388.1">
    <property type="nucleotide sequence ID" value="NZ_WTUW01000002.1"/>
</dbReference>
<comment type="subunit">
    <text evidence="10">Forms a complex with SecF. Part of the essential Sec protein translocation apparatus which comprises SecA, SecYEG and auxiliary proteins SecDF-YajC and YidC.</text>
</comment>
<reference evidence="14 15" key="1">
    <citation type="submission" date="2019-12" db="EMBL/GenBank/DDBJ databases">
        <title>Snethiella sp. nov. sp. isolated from sea sand.</title>
        <authorList>
            <person name="Kim J."/>
            <person name="Jeong S.E."/>
            <person name="Jung H.S."/>
            <person name="Jeon C.O."/>
        </authorList>
    </citation>
    <scope>NUCLEOTIDE SEQUENCE [LARGE SCALE GENOMIC DNA]</scope>
    <source>
        <strain evidence="14 15">DP05</strain>
    </source>
</reference>
<dbReference type="Pfam" id="PF07549">
    <property type="entry name" value="Sec_GG"/>
    <property type="match status" value="1"/>
</dbReference>
<keyword evidence="2 10" id="KW-0813">Transport</keyword>
<keyword evidence="7 10" id="KW-1133">Transmembrane helix</keyword>
<feature type="transmembrane region" description="Helical" evidence="10">
    <location>
        <begin position="7"/>
        <end position="24"/>
    </location>
</feature>
<dbReference type="Gene3D" id="1.20.1640.10">
    <property type="entry name" value="Multidrug efflux transporter AcrB transmembrane domain"/>
    <property type="match status" value="1"/>
</dbReference>
<dbReference type="Gene3D" id="3.30.1360.200">
    <property type="match status" value="1"/>
</dbReference>
<dbReference type="GO" id="GO:0065002">
    <property type="term" value="P:intracellular protein transmembrane transport"/>
    <property type="evidence" value="ECO:0007669"/>
    <property type="project" value="UniProtKB-UniRule"/>
</dbReference>
<dbReference type="FunFam" id="1.20.1640.10:FF:000004">
    <property type="entry name" value="Protein translocase subunit SecD"/>
    <property type="match status" value="1"/>
</dbReference>
<feature type="transmembrane region" description="Helical" evidence="10">
    <location>
        <begin position="417"/>
        <end position="436"/>
    </location>
</feature>
<dbReference type="InterPro" id="IPR005791">
    <property type="entry name" value="SecD"/>
</dbReference>
<accession>A0A6L8W6V9</accession>
<feature type="transmembrane region" description="Helical" evidence="10">
    <location>
        <begin position="488"/>
        <end position="512"/>
    </location>
</feature>
<dbReference type="NCBIfam" id="TIGR01129">
    <property type="entry name" value="secD"/>
    <property type="match status" value="1"/>
</dbReference>
<feature type="transmembrane region" description="Helical" evidence="10">
    <location>
        <begin position="457"/>
        <end position="482"/>
    </location>
</feature>
<comment type="caution">
    <text evidence="14">The sequence shown here is derived from an EMBL/GenBank/DDBJ whole genome shotgun (WGS) entry which is preliminary data.</text>
</comment>